<comment type="caution">
    <text evidence="4">The sequence shown here is derived from an EMBL/GenBank/DDBJ whole genome shotgun (WGS) entry which is preliminary data.</text>
</comment>
<sequence>MLFSILIFTTALFSGIALAAPTTPQDASVSAEIRFYDPSVGPGACGQTHQASEHIVALGYELFDAQAPGGNPNNNPLCGKKIRVSYGSKSVDVTITDRCPDANCKGNNLDLSQGAFEVLSPTTPGVISGTWEYI</sequence>
<feature type="chain" id="PRO_5041360719" evidence="2">
    <location>
        <begin position="20"/>
        <end position="134"/>
    </location>
</feature>
<dbReference type="PANTHER" id="PTHR31836:SF28">
    <property type="entry name" value="SRCR DOMAIN-CONTAINING PROTEIN-RELATED"/>
    <property type="match status" value="1"/>
</dbReference>
<dbReference type="Proteomes" id="UP001174936">
    <property type="component" value="Unassembled WGS sequence"/>
</dbReference>
<dbReference type="AlphaFoldDB" id="A0AA40CTT0"/>
<feature type="signal peptide" evidence="2">
    <location>
        <begin position="1"/>
        <end position="19"/>
    </location>
</feature>
<evidence type="ECO:0000256" key="1">
    <source>
        <dbReference type="ARBA" id="ARBA00022729"/>
    </source>
</evidence>
<feature type="domain" description="RlpA-like protein double-psi beta-barrel" evidence="3">
    <location>
        <begin position="78"/>
        <end position="128"/>
    </location>
</feature>
<dbReference type="InterPro" id="IPR036908">
    <property type="entry name" value="RlpA-like_sf"/>
</dbReference>
<dbReference type="InterPro" id="IPR009009">
    <property type="entry name" value="RlpA-like_DPBB"/>
</dbReference>
<dbReference type="Gene3D" id="2.40.40.10">
    <property type="entry name" value="RlpA-like domain"/>
    <property type="match status" value="1"/>
</dbReference>
<evidence type="ECO:0000259" key="3">
    <source>
        <dbReference type="Pfam" id="PF03330"/>
    </source>
</evidence>
<keyword evidence="1 2" id="KW-0732">Signal</keyword>
<proteinExistence type="predicted"/>
<dbReference type="InterPro" id="IPR051477">
    <property type="entry name" value="Expansin_CellWall"/>
</dbReference>
<evidence type="ECO:0000313" key="5">
    <source>
        <dbReference type="Proteomes" id="UP001174936"/>
    </source>
</evidence>
<organism evidence="4 5">
    <name type="scientific">Cercophora newfieldiana</name>
    <dbReference type="NCBI Taxonomy" id="92897"/>
    <lineage>
        <taxon>Eukaryota</taxon>
        <taxon>Fungi</taxon>
        <taxon>Dikarya</taxon>
        <taxon>Ascomycota</taxon>
        <taxon>Pezizomycotina</taxon>
        <taxon>Sordariomycetes</taxon>
        <taxon>Sordariomycetidae</taxon>
        <taxon>Sordariales</taxon>
        <taxon>Lasiosphaeriaceae</taxon>
        <taxon>Cercophora</taxon>
    </lineage>
</organism>
<reference evidence="4" key="1">
    <citation type="submission" date="2023-06" db="EMBL/GenBank/DDBJ databases">
        <title>Genome-scale phylogeny and comparative genomics of the fungal order Sordariales.</title>
        <authorList>
            <consortium name="Lawrence Berkeley National Laboratory"/>
            <person name="Hensen N."/>
            <person name="Bonometti L."/>
            <person name="Westerberg I."/>
            <person name="Brannstrom I.O."/>
            <person name="Guillou S."/>
            <person name="Cros-Aarteil S."/>
            <person name="Calhoun S."/>
            <person name="Haridas S."/>
            <person name="Kuo A."/>
            <person name="Mondo S."/>
            <person name="Pangilinan J."/>
            <person name="Riley R."/>
            <person name="Labutti K."/>
            <person name="Andreopoulos B."/>
            <person name="Lipzen A."/>
            <person name="Chen C."/>
            <person name="Yanf M."/>
            <person name="Daum C."/>
            <person name="Ng V."/>
            <person name="Clum A."/>
            <person name="Steindorff A."/>
            <person name="Ohm R."/>
            <person name="Martin F."/>
            <person name="Silar P."/>
            <person name="Natvig D."/>
            <person name="Lalanne C."/>
            <person name="Gautier V."/>
            <person name="Ament-Velasquez S.L."/>
            <person name="Kruys A."/>
            <person name="Hutchinson M.I."/>
            <person name="Powell A.J."/>
            <person name="Barry K."/>
            <person name="Miller A.N."/>
            <person name="Grigoriev I.V."/>
            <person name="Debuchy R."/>
            <person name="Gladieux P."/>
            <person name="Thoren M.H."/>
            <person name="Johannesson H."/>
        </authorList>
    </citation>
    <scope>NUCLEOTIDE SEQUENCE</scope>
    <source>
        <strain evidence="4">SMH2532-1</strain>
    </source>
</reference>
<protein>
    <submittedName>
        <fullName evidence="4">RlpA-like double-psi beta-barrel-protein domain-containing protein-containing protein</fullName>
    </submittedName>
</protein>
<dbReference type="SUPFAM" id="SSF50685">
    <property type="entry name" value="Barwin-like endoglucanases"/>
    <property type="match status" value="1"/>
</dbReference>
<name>A0AA40CTT0_9PEZI</name>
<accession>A0AA40CTT0</accession>
<gene>
    <name evidence="4" type="ORF">B0T16DRAFT_403183</name>
</gene>
<dbReference type="EMBL" id="JAULSV010000002">
    <property type="protein sequence ID" value="KAK0651110.1"/>
    <property type="molecule type" value="Genomic_DNA"/>
</dbReference>
<evidence type="ECO:0000313" key="4">
    <source>
        <dbReference type="EMBL" id="KAK0651110.1"/>
    </source>
</evidence>
<dbReference type="Pfam" id="PF03330">
    <property type="entry name" value="DPBB_1"/>
    <property type="match status" value="1"/>
</dbReference>
<dbReference type="CDD" id="cd22191">
    <property type="entry name" value="DPBB_RlpA_EXP_N-like"/>
    <property type="match status" value="1"/>
</dbReference>
<keyword evidence="5" id="KW-1185">Reference proteome</keyword>
<dbReference type="PANTHER" id="PTHR31836">
    <property type="match status" value="1"/>
</dbReference>
<evidence type="ECO:0000256" key="2">
    <source>
        <dbReference type="SAM" id="SignalP"/>
    </source>
</evidence>